<dbReference type="Pfam" id="PF00583">
    <property type="entry name" value="Acetyltransf_1"/>
    <property type="match status" value="1"/>
</dbReference>
<sequence>MSDESAVRVRSAEARDLDGVLAIQEEDQPENGGTLSARFSREWFAQAAEDEFLIVAEVGDRVAGYVAFTPREAQAHVGVVRAMLRAHPDPGAYLHGPICVGREFRRRGLAVALFRAHRERMHGAPVMAFIRADNVSSRAAHVGMGMREVAEFECDGVRYVVVAA</sequence>
<reference evidence="2 3" key="1">
    <citation type="submission" date="2020-02" db="EMBL/GenBank/DDBJ databases">
        <title>Geodermatophilus sabuli CPCC 205279 I12A-02694.</title>
        <authorList>
            <person name="Jiang Z."/>
        </authorList>
    </citation>
    <scope>NUCLEOTIDE SEQUENCE [LARGE SCALE GENOMIC DNA]</scope>
    <source>
        <strain evidence="2 3">I12A-02694</strain>
    </source>
</reference>
<dbReference type="AlphaFoldDB" id="A0A7K3W5S9"/>
<feature type="domain" description="N-acetyltransferase" evidence="1">
    <location>
        <begin position="7"/>
        <end position="164"/>
    </location>
</feature>
<dbReference type="Gene3D" id="3.40.630.30">
    <property type="match status" value="1"/>
</dbReference>
<dbReference type="InterPro" id="IPR000182">
    <property type="entry name" value="GNAT_dom"/>
</dbReference>
<dbReference type="SUPFAM" id="SSF55729">
    <property type="entry name" value="Acyl-CoA N-acyltransferases (Nat)"/>
    <property type="match status" value="1"/>
</dbReference>
<comment type="caution">
    <text evidence="2">The sequence shown here is derived from an EMBL/GenBank/DDBJ whole genome shotgun (WGS) entry which is preliminary data.</text>
</comment>
<dbReference type="RefSeq" id="WP_163483728.1">
    <property type="nucleotide sequence ID" value="NZ_JAAGWF010000027.1"/>
</dbReference>
<protein>
    <submittedName>
        <fullName evidence="2">GNAT family N-acetyltransferase</fullName>
    </submittedName>
</protein>
<dbReference type="CDD" id="cd04301">
    <property type="entry name" value="NAT_SF"/>
    <property type="match status" value="1"/>
</dbReference>
<name>A0A7K3W5S9_9ACTN</name>
<dbReference type="Proteomes" id="UP000470246">
    <property type="component" value="Unassembled WGS sequence"/>
</dbReference>
<accession>A0A7K3W5S9</accession>
<organism evidence="2 3">
    <name type="scientific">Geodermatophilus sabuli</name>
    <dbReference type="NCBI Taxonomy" id="1564158"/>
    <lineage>
        <taxon>Bacteria</taxon>
        <taxon>Bacillati</taxon>
        <taxon>Actinomycetota</taxon>
        <taxon>Actinomycetes</taxon>
        <taxon>Geodermatophilales</taxon>
        <taxon>Geodermatophilaceae</taxon>
        <taxon>Geodermatophilus</taxon>
    </lineage>
</organism>
<dbReference type="InterPro" id="IPR016181">
    <property type="entry name" value="Acyl_CoA_acyltransferase"/>
</dbReference>
<gene>
    <name evidence="2" type="ORF">GCU56_20385</name>
</gene>
<dbReference type="EMBL" id="JAAGWF010000027">
    <property type="protein sequence ID" value="NEK60219.1"/>
    <property type="molecule type" value="Genomic_DNA"/>
</dbReference>
<proteinExistence type="predicted"/>
<dbReference type="GO" id="GO:0016747">
    <property type="term" value="F:acyltransferase activity, transferring groups other than amino-acyl groups"/>
    <property type="evidence" value="ECO:0007669"/>
    <property type="project" value="InterPro"/>
</dbReference>
<keyword evidence="3" id="KW-1185">Reference proteome</keyword>
<evidence type="ECO:0000313" key="2">
    <source>
        <dbReference type="EMBL" id="NEK60219.1"/>
    </source>
</evidence>
<evidence type="ECO:0000313" key="3">
    <source>
        <dbReference type="Proteomes" id="UP000470246"/>
    </source>
</evidence>
<dbReference type="PROSITE" id="PS51186">
    <property type="entry name" value="GNAT"/>
    <property type="match status" value="1"/>
</dbReference>
<evidence type="ECO:0000259" key="1">
    <source>
        <dbReference type="PROSITE" id="PS51186"/>
    </source>
</evidence>
<keyword evidence="2" id="KW-0808">Transferase</keyword>